<protein>
    <submittedName>
        <fullName evidence="1">Uncharacterized protein</fullName>
    </submittedName>
</protein>
<dbReference type="AlphaFoldDB" id="A0A1X9LJU2"/>
<sequence length="67" mass="6880">MASHPSRPLRPVELLALAGAMAVFTGLAVGLVTREPLLALLFALGVAVVGVLVLGVLALVIGEHRRS</sequence>
<proteinExistence type="predicted"/>
<dbReference type="Proteomes" id="UP000192775">
    <property type="component" value="Chromosome"/>
</dbReference>
<dbReference type="KEGG" id="cphy:B5808_05600"/>
<dbReference type="EMBL" id="CP020715">
    <property type="protein sequence ID" value="ARJ04752.1"/>
    <property type="molecule type" value="Genomic_DNA"/>
</dbReference>
<evidence type="ECO:0000313" key="2">
    <source>
        <dbReference type="Proteomes" id="UP000192775"/>
    </source>
</evidence>
<accession>A0A1X9LJU2</accession>
<reference evidence="1 2" key="1">
    <citation type="submission" date="2017-04" db="EMBL/GenBank/DDBJ databases">
        <authorList>
            <person name="Afonso C.L."/>
            <person name="Miller P.J."/>
            <person name="Scott M.A."/>
            <person name="Spackman E."/>
            <person name="Goraichik I."/>
            <person name="Dimitrov K.M."/>
            <person name="Suarez D.L."/>
            <person name="Swayne D.E."/>
        </authorList>
    </citation>
    <scope>NUCLEOTIDE SEQUENCE [LARGE SCALE GENOMIC DNA]</scope>
    <source>
        <strain evidence="2">XA(T)</strain>
    </source>
</reference>
<gene>
    <name evidence="1" type="ORF">B5808_05600</name>
</gene>
<dbReference type="RefSeq" id="WP_085018890.1">
    <property type="nucleotide sequence ID" value="NZ_BMHD01000002.1"/>
</dbReference>
<dbReference type="STRING" id="1619308.B5808_05600"/>
<evidence type="ECO:0000313" key="1">
    <source>
        <dbReference type="EMBL" id="ARJ04752.1"/>
    </source>
</evidence>
<name>A0A1X9LJU2_9MICO</name>
<keyword evidence="2" id="KW-1185">Reference proteome</keyword>
<organism evidence="1 2">
    <name type="scientific">Cnuibacter physcomitrellae</name>
    <dbReference type="NCBI Taxonomy" id="1619308"/>
    <lineage>
        <taxon>Bacteria</taxon>
        <taxon>Bacillati</taxon>
        <taxon>Actinomycetota</taxon>
        <taxon>Actinomycetes</taxon>
        <taxon>Micrococcales</taxon>
        <taxon>Microbacteriaceae</taxon>
        <taxon>Cnuibacter</taxon>
    </lineage>
</organism>